<protein>
    <submittedName>
        <fullName evidence="10">ABC transporter permease</fullName>
    </submittedName>
</protein>
<evidence type="ECO:0000256" key="3">
    <source>
        <dbReference type="ARBA" id="ARBA00022692"/>
    </source>
</evidence>
<comment type="subcellular location">
    <subcellularLocation>
        <location evidence="1">Cell membrane</location>
        <topology evidence="1">Multi-pass membrane protein</topology>
    </subcellularLocation>
</comment>
<keyword evidence="2" id="KW-1003">Cell membrane</keyword>
<evidence type="ECO:0000313" key="10">
    <source>
        <dbReference type="EMBL" id="MBB6633962.1"/>
    </source>
</evidence>
<dbReference type="Pfam" id="PF02687">
    <property type="entry name" value="FtsX"/>
    <property type="match status" value="1"/>
</dbReference>
<feature type="transmembrane region" description="Helical" evidence="7">
    <location>
        <begin position="310"/>
        <end position="334"/>
    </location>
</feature>
<keyword evidence="5 7" id="KW-0472">Membrane</keyword>
<evidence type="ECO:0000256" key="2">
    <source>
        <dbReference type="ARBA" id="ARBA00022475"/>
    </source>
</evidence>
<dbReference type="GO" id="GO:0022857">
    <property type="term" value="F:transmembrane transporter activity"/>
    <property type="evidence" value="ECO:0007669"/>
    <property type="project" value="TreeGrafter"/>
</dbReference>
<evidence type="ECO:0000256" key="4">
    <source>
        <dbReference type="ARBA" id="ARBA00022989"/>
    </source>
</evidence>
<evidence type="ECO:0000313" key="11">
    <source>
        <dbReference type="Proteomes" id="UP000535838"/>
    </source>
</evidence>
<name>A0A841SRX6_9BACL</name>
<dbReference type="PANTHER" id="PTHR30572:SF4">
    <property type="entry name" value="ABC TRANSPORTER PERMEASE YTRF"/>
    <property type="match status" value="1"/>
</dbReference>
<feature type="transmembrane region" description="Helical" evidence="7">
    <location>
        <begin position="21"/>
        <end position="42"/>
    </location>
</feature>
<comment type="caution">
    <text evidence="10">The sequence shown here is derived from an EMBL/GenBank/DDBJ whole genome shotgun (WGS) entry which is preliminary data.</text>
</comment>
<evidence type="ECO:0000256" key="5">
    <source>
        <dbReference type="ARBA" id="ARBA00023136"/>
    </source>
</evidence>
<dbReference type="PANTHER" id="PTHR30572">
    <property type="entry name" value="MEMBRANE COMPONENT OF TRANSPORTER-RELATED"/>
    <property type="match status" value="1"/>
</dbReference>
<dbReference type="Pfam" id="PF12704">
    <property type="entry name" value="MacB_PCD"/>
    <property type="match status" value="1"/>
</dbReference>
<reference evidence="10 11" key="1">
    <citation type="submission" date="2020-08" db="EMBL/GenBank/DDBJ databases">
        <title>Cohnella phylogeny.</title>
        <authorList>
            <person name="Dunlap C."/>
        </authorList>
    </citation>
    <scope>NUCLEOTIDE SEQUENCE [LARGE SCALE GENOMIC DNA]</scope>
    <source>
        <strain evidence="10 11">DSM 25241</strain>
    </source>
</reference>
<evidence type="ECO:0000256" key="7">
    <source>
        <dbReference type="SAM" id="Phobius"/>
    </source>
</evidence>
<accession>A0A841SRX6</accession>
<dbReference type="EMBL" id="JACJVQ010000005">
    <property type="protein sequence ID" value="MBB6633962.1"/>
    <property type="molecule type" value="Genomic_DNA"/>
</dbReference>
<gene>
    <name evidence="10" type="ORF">H7B67_07560</name>
</gene>
<feature type="domain" description="MacB-like periplasmic core" evidence="9">
    <location>
        <begin position="21"/>
        <end position="226"/>
    </location>
</feature>
<evidence type="ECO:0000259" key="9">
    <source>
        <dbReference type="Pfam" id="PF12704"/>
    </source>
</evidence>
<proteinExistence type="inferred from homology"/>
<dbReference type="InterPro" id="IPR003838">
    <property type="entry name" value="ABC3_permease_C"/>
</dbReference>
<dbReference type="InterPro" id="IPR025857">
    <property type="entry name" value="MacB_PCD"/>
</dbReference>
<keyword evidence="4 7" id="KW-1133">Transmembrane helix</keyword>
<dbReference type="InterPro" id="IPR050250">
    <property type="entry name" value="Macrolide_Exporter_MacB"/>
</dbReference>
<evidence type="ECO:0000259" key="8">
    <source>
        <dbReference type="Pfam" id="PF02687"/>
    </source>
</evidence>
<sequence length="388" mass="41020">MKLSQGVKMAWHSVSSQKMRTLLTVLGIMIGIASVTIMVAIGNGTAEQVKSQMQGLGTNMLTANVVGRGAVTSITLEDAQTLTDIDGVEAYAPVISGSVTAKYSTTTYSASVQATTASFADVRDYTVAQGRFIKDIDGAFSQKVAVIGSEVASELSISDPVGQKISLNGSSYKIIGVLESKGSTTNGSSDNVVIIPIETARVALKTDAIRTIYVQVESSDKVDFVQTMLEFNLQSFFRNDEDAYTVFNQADLLETITEVSTSMSTMLTYVSAISLLVGGIGIMNMMLTSVSERTREIGIRKSLGAKQRDILFQFLVEAAMIGGLGGLIGVIVGASGSDLAGKLMDSPASPSVDIMVLALLFSMGVGVLFGFLPARRASRLNPVDALRQ</sequence>
<feature type="transmembrane region" description="Helical" evidence="7">
    <location>
        <begin position="266"/>
        <end position="290"/>
    </location>
</feature>
<keyword evidence="3 7" id="KW-0812">Transmembrane</keyword>
<feature type="domain" description="ABC3 transporter permease C-terminal" evidence="8">
    <location>
        <begin position="270"/>
        <end position="382"/>
    </location>
</feature>
<dbReference type="AlphaFoldDB" id="A0A841SRX6"/>
<dbReference type="GO" id="GO:0005886">
    <property type="term" value="C:plasma membrane"/>
    <property type="evidence" value="ECO:0007669"/>
    <property type="project" value="UniProtKB-SubCell"/>
</dbReference>
<comment type="similarity">
    <text evidence="6">Belongs to the ABC-4 integral membrane protein family.</text>
</comment>
<evidence type="ECO:0000256" key="6">
    <source>
        <dbReference type="ARBA" id="ARBA00038076"/>
    </source>
</evidence>
<feature type="transmembrane region" description="Helical" evidence="7">
    <location>
        <begin position="354"/>
        <end position="372"/>
    </location>
</feature>
<dbReference type="RefSeq" id="WP_185119166.1">
    <property type="nucleotide sequence ID" value="NZ_JACJVQ010000005.1"/>
</dbReference>
<evidence type="ECO:0000256" key="1">
    <source>
        <dbReference type="ARBA" id="ARBA00004651"/>
    </source>
</evidence>
<dbReference type="Proteomes" id="UP000535838">
    <property type="component" value="Unassembled WGS sequence"/>
</dbReference>
<keyword evidence="11" id="KW-1185">Reference proteome</keyword>
<organism evidence="10 11">
    <name type="scientific">Cohnella thailandensis</name>
    <dbReference type="NCBI Taxonomy" id="557557"/>
    <lineage>
        <taxon>Bacteria</taxon>
        <taxon>Bacillati</taxon>
        <taxon>Bacillota</taxon>
        <taxon>Bacilli</taxon>
        <taxon>Bacillales</taxon>
        <taxon>Paenibacillaceae</taxon>
        <taxon>Cohnella</taxon>
    </lineage>
</organism>